<protein>
    <submittedName>
        <fullName evidence="2">Uncharacterized protein</fullName>
    </submittedName>
</protein>
<accession>A0A1W2GI83</accession>
<organism evidence="2 3">
    <name type="scientific">Reichenbachiella faecimaris</name>
    <dbReference type="NCBI Taxonomy" id="692418"/>
    <lineage>
        <taxon>Bacteria</taxon>
        <taxon>Pseudomonadati</taxon>
        <taxon>Bacteroidota</taxon>
        <taxon>Cytophagia</taxon>
        <taxon>Cytophagales</taxon>
        <taxon>Reichenbachiellaceae</taxon>
        <taxon>Reichenbachiella</taxon>
    </lineage>
</organism>
<sequence>MNPILKNILALIAGIVIGSLVNIGLIMLGHALVPPPEGMNPMDLESLKEFMPMFETKHFIGPFLAHGLGTLAGAFATAKIAANHQLKFALAIGVWFLYGGISMVLDFPSPMWFNVLDLSMAYLPMAWMGWQISSS</sequence>
<reference evidence="2 3" key="1">
    <citation type="submission" date="2017-04" db="EMBL/GenBank/DDBJ databases">
        <authorList>
            <person name="Afonso C.L."/>
            <person name="Miller P.J."/>
            <person name="Scott M.A."/>
            <person name="Spackman E."/>
            <person name="Goraichik I."/>
            <person name="Dimitrov K.M."/>
            <person name="Suarez D.L."/>
            <person name="Swayne D.E."/>
        </authorList>
    </citation>
    <scope>NUCLEOTIDE SEQUENCE [LARGE SCALE GENOMIC DNA]</scope>
    <source>
        <strain evidence="2 3">DSM 26133</strain>
    </source>
</reference>
<feature type="transmembrane region" description="Helical" evidence="1">
    <location>
        <begin position="59"/>
        <end position="76"/>
    </location>
</feature>
<feature type="transmembrane region" description="Helical" evidence="1">
    <location>
        <begin position="88"/>
        <end position="105"/>
    </location>
</feature>
<keyword evidence="1" id="KW-0472">Membrane</keyword>
<dbReference type="Proteomes" id="UP000192472">
    <property type="component" value="Unassembled WGS sequence"/>
</dbReference>
<dbReference type="OrthoDB" id="6025129at2"/>
<dbReference type="AlphaFoldDB" id="A0A1W2GI83"/>
<dbReference type="EMBL" id="FWYF01000003">
    <property type="protein sequence ID" value="SMD36357.1"/>
    <property type="molecule type" value="Genomic_DNA"/>
</dbReference>
<evidence type="ECO:0000313" key="3">
    <source>
        <dbReference type="Proteomes" id="UP000192472"/>
    </source>
</evidence>
<proteinExistence type="predicted"/>
<gene>
    <name evidence="2" type="ORF">SAMN04488029_2849</name>
</gene>
<keyword evidence="3" id="KW-1185">Reference proteome</keyword>
<keyword evidence="1" id="KW-1133">Transmembrane helix</keyword>
<name>A0A1W2GI83_REIFA</name>
<evidence type="ECO:0000256" key="1">
    <source>
        <dbReference type="SAM" id="Phobius"/>
    </source>
</evidence>
<dbReference type="RefSeq" id="WP_084373501.1">
    <property type="nucleotide sequence ID" value="NZ_FWYF01000003.1"/>
</dbReference>
<dbReference type="STRING" id="692418.SAMN04488029_2849"/>
<feature type="transmembrane region" description="Helical" evidence="1">
    <location>
        <begin position="7"/>
        <end position="33"/>
    </location>
</feature>
<keyword evidence="1" id="KW-0812">Transmembrane</keyword>
<evidence type="ECO:0000313" key="2">
    <source>
        <dbReference type="EMBL" id="SMD36357.1"/>
    </source>
</evidence>